<comment type="caution">
    <text evidence="1">The sequence shown here is derived from an EMBL/GenBank/DDBJ whole genome shotgun (WGS) entry which is preliminary data.</text>
</comment>
<accession>A0ACB8WPP8</accession>
<evidence type="ECO:0000313" key="2">
    <source>
        <dbReference type="Proteomes" id="UP000831701"/>
    </source>
</evidence>
<protein>
    <submittedName>
        <fullName evidence="1">Uncharacterized protein</fullName>
    </submittedName>
</protein>
<evidence type="ECO:0000313" key="1">
    <source>
        <dbReference type="EMBL" id="KAI3369247.1"/>
    </source>
</evidence>
<proteinExistence type="predicted"/>
<name>A0ACB8WPP8_9TELE</name>
<dbReference type="EMBL" id="CM041537">
    <property type="protein sequence ID" value="KAI3369247.1"/>
    <property type="molecule type" value="Genomic_DNA"/>
</dbReference>
<gene>
    <name evidence="1" type="ORF">L3Q82_007795</name>
</gene>
<sequence>MDDMLICGATQIEHDQRLRRDLSRLQEAGVTLNDKCKFSKSKIKFLGQIIQASGVSADPNKVSAVRAMKEPSNVSEVRHFLGMTNHLGKFLLHLAEKTRPLRDLLRKSNMWTWGSQQQQAFDSIKQELTTPPRLALYDPNAETLVSADSLSYSMSAILLQRRDNAEWKPVAYASRSLTCTEQRYAQIEKEALASTWACERFSEFLIGKSFCIEMDHKPLVPLLGSKSLDELPPPRIQRLRMHLMRFSYAISHVAVHVLSRAPVNSTLREEEINLYADSVVASLPATEKRLREIRTHQDNDDTIRQLKLYCGEGW</sequence>
<reference evidence="1" key="1">
    <citation type="submission" date="2022-04" db="EMBL/GenBank/DDBJ databases">
        <title>Jade perch genome.</title>
        <authorList>
            <person name="Chao B."/>
        </authorList>
    </citation>
    <scope>NUCLEOTIDE SEQUENCE</scope>
    <source>
        <strain evidence="1">CB-2022</strain>
    </source>
</reference>
<keyword evidence="2" id="KW-1185">Reference proteome</keyword>
<dbReference type="Proteomes" id="UP000831701">
    <property type="component" value="Chromosome 7"/>
</dbReference>
<organism evidence="1 2">
    <name type="scientific">Scortum barcoo</name>
    <name type="common">barcoo grunter</name>
    <dbReference type="NCBI Taxonomy" id="214431"/>
    <lineage>
        <taxon>Eukaryota</taxon>
        <taxon>Metazoa</taxon>
        <taxon>Chordata</taxon>
        <taxon>Craniata</taxon>
        <taxon>Vertebrata</taxon>
        <taxon>Euteleostomi</taxon>
        <taxon>Actinopterygii</taxon>
        <taxon>Neopterygii</taxon>
        <taxon>Teleostei</taxon>
        <taxon>Neoteleostei</taxon>
        <taxon>Acanthomorphata</taxon>
        <taxon>Eupercaria</taxon>
        <taxon>Centrarchiformes</taxon>
        <taxon>Terapontoidei</taxon>
        <taxon>Terapontidae</taxon>
        <taxon>Scortum</taxon>
    </lineage>
</organism>